<feature type="compositionally biased region" description="Basic residues" evidence="1">
    <location>
        <begin position="310"/>
        <end position="321"/>
    </location>
</feature>
<name>A0A439DDW4_9PEZI</name>
<accession>A0A439DDW4</accession>
<feature type="region of interest" description="Disordered" evidence="1">
    <location>
        <begin position="473"/>
        <end position="509"/>
    </location>
</feature>
<feature type="compositionally biased region" description="Basic and acidic residues" evidence="1">
    <location>
        <begin position="284"/>
        <end position="309"/>
    </location>
</feature>
<organism evidence="2 3">
    <name type="scientific">Xylaria grammica</name>
    <dbReference type="NCBI Taxonomy" id="363999"/>
    <lineage>
        <taxon>Eukaryota</taxon>
        <taxon>Fungi</taxon>
        <taxon>Dikarya</taxon>
        <taxon>Ascomycota</taxon>
        <taxon>Pezizomycotina</taxon>
        <taxon>Sordariomycetes</taxon>
        <taxon>Xylariomycetidae</taxon>
        <taxon>Xylariales</taxon>
        <taxon>Xylariaceae</taxon>
        <taxon>Xylaria</taxon>
    </lineage>
</organism>
<sequence length="548" mass="60094">MDYSLDGHGLSREQLQAKAEAAAMTGQLDGDSGNRRATNHKAPKQGDACDWQGDAHEPELDDLAEACEKNQQPSGPSDTCDWRGDGPEKHDDDLARVCESDNKPKKSSRRDKPVDEADAIQMPIPRLPKVAELPEILFPSADDESPPKKQEPKSSLEPPARNGKQSDRGKGPKQKKAHAGNAAGPSNAPPKDRGAEDESPSEDKTHSPWVDSLEKMPATVIEKVNMGIKQTLDAAARALTPSAQKEPQSPEPTIAEKTRGATGLAPSSAAPPPADFYVPSSSRHSTEQPREFPVHGGDKKQERERNRSEKKARHEAKRKARQEKNKERKEKRREVKERRRKEKEWTKTAKKGGELPTNILQGLRIAPGAKVQHNSNCDICTKSAASVTSKKRDPKCTTCIKAAQREHTNQYLKSSNINLASSPSLDDLVNSINNHLSKEKKADEGLAQHTLLHIQDLTTNGGQANLREHKCNEKGHSGHLGRHGLDGNRDSPPSTDGGRVTSTYRNSSLPTIQTPLEVDWWVRAVSSKEPASLPYPSISPRTVTPLPR</sequence>
<dbReference type="Proteomes" id="UP000286045">
    <property type="component" value="Unassembled WGS sequence"/>
</dbReference>
<keyword evidence="3" id="KW-1185">Reference proteome</keyword>
<feature type="compositionally biased region" description="Polar residues" evidence="1">
    <location>
        <begin position="500"/>
        <end position="509"/>
    </location>
</feature>
<feature type="region of interest" description="Disordered" evidence="1">
    <location>
        <begin position="1"/>
        <end position="214"/>
    </location>
</feature>
<proteinExistence type="predicted"/>
<reference evidence="2 3" key="1">
    <citation type="submission" date="2018-12" db="EMBL/GenBank/DDBJ databases">
        <title>Draft genome sequence of Xylaria grammica IHI A82.</title>
        <authorList>
            <person name="Buettner E."/>
            <person name="Kellner H."/>
        </authorList>
    </citation>
    <scope>NUCLEOTIDE SEQUENCE [LARGE SCALE GENOMIC DNA]</scope>
    <source>
        <strain evidence="2 3">IHI A82</strain>
    </source>
</reference>
<dbReference type="AlphaFoldDB" id="A0A439DDW4"/>
<gene>
    <name evidence="2" type="ORF">EKO27_g2488</name>
</gene>
<evidence type="ECO:0000313" key="2">
    <source>
        <dbReference type="EMBL" id="RWA12609.1"/>
    </source>
</evidence>
<evidence type="ECO:0000256" key="1">
    <source>
        <dbReference type="SAM" id="MobiDB-lite"/>
    </source>
</evidence>
<feature type="compositionally biased region" description="Basic and acidic residues" evidence="1">
    <location>
        <begin position="145"/>
        <end position="154"/>
    </location>
</feature>
<evidence type="ECO:0000313" key="3">
    <source>
        <dbReference type="Proteomes" id="UP000286045"/>
    </source>
</evidence>
<feature type="compositionally biased region" description="Basic and acidic residues" evidence="1">
    <location>
        <begin position="190"/>
        <end position="206"/>
    </location>
</feature>
<feature type="compositionally biased region" description="Basic and acidic residues" evidence="1">
    <location>
        <begin position="80"/>
        <end position="115"/>
    </location>
</feature>
<comment type="caution">
    <text evidence="2">The sequence shown here is derived from an EMBL/GenBank/DDBJ whole genome shotgun (WGS) entry which is preliminary data.</text>
</comment>
<feature type="compositionally biased region" description="Basic and acidic residues" evidence="1">
    <location>
        <begin position="322"/>
        <end position="353"/>
    </location>
</feature>
<protein>
    <submittedName>
        <fullName evidence="2">Uncharacterized protein</fullName>
    </submittedName>
</protein>
<feature type="region of interest" description="Disordered" evidence="1">
    <location>
        <begin position="235"/>
        <end position="359"/>
    </location>
</feature>
<dbReference type="EMBL" id="RYZI01000046">
    <property type="protein sequence ID" value="RWA12609.1"/>
    <property type="molecule type" value="Genomic_DNA"/>
</dbReference>